<dbReference type="SMART" id="SM00563">
    <property type="entry name" value="PlsC"/>
    <property type="match status" value="1"/>
</dbReference>
<accession>A0AAD5M4P1</accession>
<evidence type="ECO:0000313" key="7">
    <source>
        <dbReference type="EMBL" id="KAJ0402830.1"/>
    </source>
</evidence>
<gene>
    <name evidence="7" type="ORF">P43SY_007372</name>
</gene>
<feature type="domain" description="Phospholipid/glycerol acyltransferase" evidence="6">
    <location>
        <begin position="657"/>
        <end position="799"/>
    </location>
</feature>
<dbReference type="Proteomes" id="UP001209570">
    <property type="component" value="Unassembled WGS sequence"/>
</dbReference>
<comment type="subcellular location">
    <subcellularLocation>
        <location evidence="1">Endomembrane system</location>
        <topology evidence="1">Peripheral membrane protein</topology>
    </subcellularLocation>
</comment>
<keyword evidence="8" id="KW-1185">Reference proteome</keyword>
<name>A0AAD5M4P1_PYTIN</name>
<evidence type="ECO:0000256" key="2">
    <source>
        <dbReference type="ARBA" id="ARBA00007937"/>
    </source>
</evidence>
<evidence type="ECO:0000313" key="8">
    <source>
        <dbReference type="Proteomes" id="UP001209570"/>
    </source>
</evidence>
<keyword evidence="5" id="KW-0012">Acyltransferase</keyword>
<keyword evidence="3" id="KW-0808">Transferase</keyword>
<dbReference type="EMBL" id="JAKCXM010000094">
    <property type="protein sequence ID" value="KAJ0402830.1"/>
    <property type="molecule type" value="Genomic_DNA"/>
</dbReference>
<dbReference type="Gene3D" id="3.40.50.720">
    <property type="entry name" value="NAD(P)-binding Rossmann-like Domain"/>
    <property type="match status" value="1"/>
</dbReference>
<dbReference type="GO" id="GO:0004366">
    <property type="term" value="F:glycerol-3-phosphate O-acyltransferase activity"/>
    <property type="evidence" value="ECO:0007669"/>
    <property type="project" value="TreeGrafter"/>
</dbReference>
<dbReference type="Pfam" id="PF01553">
    <property type="entry name" value="Acyltransferase"/>
    <property type="match status" value="1"/>
</dbReference>
<dbReference type="PANTHER" id="PTHR12563">
    <property type="entry name" value="GLYCEROL-3-PHOSPHATE ACYLTRANSFERASE"/>
    <property type="match status" value="1"/>
</dbReference>
<protein>
    <recommendedName>
        <fullName evidence="6">Phospholipid/glycerol acyltransferase domain-containing protein</fullName>
    </recommendedName>
</protein>
<sequence>MEQRVHMPVEAVFAGKSIFLTGGTGFFGKVEPQRAAVLEKLLRSAPDVEQIFVLIRARKGVSAAARLEKEIIASRIFDRLRRERDDCDAFLRRKLHAVAGDVTMASLGLSEDDQRLLRERVDITIHSAATVQFNEPLEVAVEMNCMGALNMAQFVKTCPRVRCHLHVSTAYVNSNLRVLRIREELYPLDFNVEDALDAVTKASPSDLERLHVNLIGTYPNTYALTKSMAEHLITKLIGDTVPLVIFRPTIIGAAWKEPVPGWTDQIAAAGAIFLAVGMGVLTMLPGDPRNVADIVPVDLAVNNLLVSIAVTLDQQQQRGLPRRQPTVVHSGTSDPRQNPLRWRVPCRVVPEYFRQNPPARGLFPAKFHMIPTPQQFQLEWFAAYALPSSVYSTLANKSGNARHMRDAAKLWTLTWRARNLVEAFKPFTENQWVFVADAAMDSLLPRVQHEPTWWVDAREIAWERYVFNFCVGLKKFMLHEDVIDVDVDGVTHTELALSTGRILAWDPDHHAISFPGLLSDVSWAYTSSRKPGYTRSGVLGRVMGLTGWREGQNHEASHVPRRHIDSIASVRNEVLESEAVRAAIASVAADSGRAAADVEAEALRVLDTMAAQVDYKSVRKLAWLLRKLFRRMYERIDVDEKGLLAVRELLRDGRGSVVLVPTHRSYVDFLLISYLFFAYNMPVPYIAAGNDFLQLGAVTKLLRESGAYFIRRSFRDDALYAAYLLTKGHTVEFFIEGQRSRSGKQLPPKFGILSAVVDCWRSGRVENVGGRSVVSFASLSVSRSLGSQLHIVPVTIDYEKPLEVLLHQNEVLGEGKIKESLGALLRSWHVTRRNFGSISVQFAAPISVRDYVAAQTQTQTQHEPEPEPHALVRDLAFEVTAAMIAAATCSTSHLVATLLLVYRQGIARAELVQQTNWLRLEVLKRGGRVTGTQGRSPADTVEHALELLAELVVRRRKDLVEPAIVTREQYPNMIGLGYYRNKLLHWFSLEGVLACAFHALAEASAAPPSAGVAVPELLDAALFLHDMLLHEFVRRDCAQDRAQLQQALERLRSERVLLATGDASVAVGPDGRPLFSLLCTLLWPFVDSYYVAISSLFALRPHATIRADDLLKRIQWLAETMYHERLISFYESCSLETLQNALAMLERWQVIERFAEPVKSKRKARIGKSTPPDMIRLHPQYASEDALETLALRVARFRKMPRDGAVHSSSSGPSTTHVSHLIAQLPTLSKM</sequence>
<dbReference type="Pfam" id="PF07993">
    <property type="entry name" value="NAD_binding_4"/>
    <property type="match status" value="1"/>
</dbReference>
<dbReference type="GO" id="GO:0019432">
    <property type="term" value="P:triglyceride biosynthetic process"/>
    <property type="evidence" value="ECO:0007669"/>
    <property type="project" value="TreeGrafter"/>
</dbReference>
<dbReference type="CDD" id="cd07993">
    <property type="entry name" value="LPLAT_DHAPAT-like"/>
    <property type="match status" value="1"/>
</dbReference>
<keyword evidence="4" id="KW-0472">Membrane</keyword>
<dbReference type="CDD" id="cd05236">
    <property type="entry name" value="FAR-N_SDR_e"/>
    <property type="match status" value="1"/>
</dbReference>
<evidence type="ECO:0000259" key="6">
    <source>
        <dbReference type="SMART" id="SM00563"/>
    </source>
</evidence>
<dbReference type="InterPro" id="IPR013120">
    <property type="entry name" value="FAR_NAD-bd"/>
</dbReference>
<comment type="similarity">
    <text evidence="2">Belongs to the GPAT/DAPAT family.</text>
</comment>
<evidence type="ECO:0000256" key="4">
    <source>
        <dbReference type="ARBA" id="ARBA00023136"/>
    </source>
</evidence>
<comment type="caution">
    <text evidence="7">The sequence shown here is derived from an EMBL/GenBank/DDBJ whole genome shotgun (WGS) entry which is preliminary data.</text>
</comment>
<dbReference type="InterPro" id="IPR036291">
    <property type="entry name" value="NAD(P)-bd_dom_sf"/>
</dbReference>
<dbReference type="AlphaFoldDB" id="A0AAD5M4P1"/>
<dbReference type="InterPro" id="IPR002123">
    <property type="entry name" value="Plipid/glycerol_acylTrfase"/>
</dbReference>
<dbReference type="GO" id="GO:0012505">
    <property type="term" value="C:endomembrane system"/>
    <property type="evidence" value="ECO:0007669"/>
    <property type="project" value="UniProtKB-SubCell"/>
</dbReference>
<evidence type="ECO:0000256" key="5">
    <source>
        <dbReference type="ARBA" id="ARBA00023315"/>
    </source>
</evidence>
<dbReference type="InterPro" id="IPR045520">
    <property type="entry name" value="GPAT/DHAPAT_C"/>
</dbReference>
<dbReference type="Pfam" id="PF19277">
    <property type="entry name" value="GPAT_C"/>
    <property type="match status" value="1"/>
</dbReference>
<dbReference type="InterPro" id="IPR022284">
    <property type="entry name" value="GPAT/DHAPAT"/>
</dbReference>
<dbReference type="SUPFAM" id="SSF51735">
    <property type="entry name" value="NAD(P)-binding Rossmann-fold domains"/>
    <property type="match status" value="1"/>
</dbReference>
<proteinExistence type="inferred from homology"/>
<dbReference type="PANTHER" id="PTHR12563:SF17">
    <property type="entry name" value="DIHYDROXYACETONE PHOSPHATE ACYLTRANSFERASE"/>
    <property type="match status" value="1"/>
</dbReference>
<dbReference type="GO" id="GO:0006072">
    <property type="term" value="P:glycerol-3-phosphate metabolic process"/>
    <property type="evidence" value="ECO:0007669"/>
    <property type="project" value="TreeGrafter"/>
</dbReference>
<evidence type="ECO:0000256" key="1">
    <source>
        <dbReference type="ARBA" id="ARBA00004184"/>
    </source>
</evidence>
<dbReference type="GO" id="GO:0031966">
    <property type="term" value="C:mitochondrial membrane"/>
    <property type="evidence" value="ECO:0007669"/>
    <property type="project" value="TreeGrafter"/>
</dbReference>
<dbReference type="InterPro" id="IPR041728">
    <property type="entry name" value="GPAT/DHAPAT_LPLAT"/>
</dbReference>
<dbReference type="SUPFAM" id="SSF69593">
    <property type="entry name" value="Glycerol-3-phosphate (1)-acyltransferase"/>
    <property type="match status" value="1"/>
</dbReference>
<organism evidence="7 8">
    <name type="scientific">Pythium insidiosum</name>
    <name type="common">Pythiosis disease agent</name>
    <dbReference type="NCBI Taxonomy" id="114742"/>
    <lineage>
        <taxon>Eukaryota</taxon>
        <taxon>Sar</taxon>
        <taxon>Stramenopiles</taxon>
        <taxon>Oomycota</taxon>
        <taxon>Peronosporomycetes</taxon>
        <taxon>Pythiales</taxon>
        <taxon>Pythiaceae</taxon>
        <taxon>Pythium</taxon>
    </lineage>
</organism>
<dbReference type="GO" id="GO:0008654">
    <property type="term" value="P:phospholipid biosynthetic process"/>
    <property type="evidence" value="ECO:0007669"/>
    <property type="project" value="TreeGrafter"/>
</dbReference>
<evidence type="ECO:0000256" key="3">
    <source>
        <dbReference type="ARBA" id="ARBA00022679"/>
    </source>
</evidence>
<reference evidence="7" key="1">
    <citation type="submission" date="2021-12" db="EMBL/GenBank/DDBJ databases">
        <title>Prjna785345.</title>
        <authorList>
            <person name="Rujirawat T."/>
            <person name="Krajaejun T."/>
        </authorList>
    </citation>
    <scope>NUCLEOTIDE SEQUENCE</scope>
    <source>
        <strain evidence="7">Pi057C3</strain>
    </source>
</reference>
<dbReference type="GO" id="GO:0006631">
    <property type="term" value="P:fatty acid metabolic process"/>
    <property type="evidence" value="ECO:0007669"/>
    <property type="project" value="TreeGrafter"/>
</dbReference>